<protein>
    <submittedName>
        <fullName evidence="2">Uncharacterized protein</fullName>
    </submittedName>
</protein>
<comment type="caution">
    <text evidence="2">The sequence shown here is derived from an EMBL/GenBank/DDBJ whole genome shotgun (WGS) entry which is preliminary data.</text>
</comment>
<dbReference type="AlphaFoldDB" id="A0A8T3BS98"/>
<accession>A0A8T3BS98</accession>
<evidence type="ECO:0000313" key="3">
    <source>
        <dbReference type="Proteomes" id="UP000829196"/>
    </source>
</evidence>
<proteinExistence type="predicted"/>
<dbReference type="SMR" id="A0A8T3BS98"/>
<feature type="region of interest" description="Disordered" evidence="1">
    <location>
        <begin position="1"/>
        <end position="67"/>
    </location>
</feature>
<evidence type="ECO:0000256" key="1">
    <source>
        <dbReference type="SAM" id="MobiDB-lite"/>
    </source>
</evidence>
<keyword evidence="3" id="KW-1185">Reference proteome</keyword>
<reference evidence="2" key="1">
    <citation type="journal article" date="2022" name="Front. Genet.">
        <title>Chromosome-Scale Assembly of the Dendrobium nobile Genome Provides Insights Into the Molecular Mechanism of the Biosynthesis of the Medicinal Active Ingredient of Dendrobium.</title>
        <authorList>
            <person name="Xu Q."/>
            <person name="Niu S.-C."/>
            <person name="Li K.-L."/>
            <person name="Zheng P.-J."/>
            <person name="Zhang X.-J."/>
            <person name="Jia Y."/>
            <person name="Liu Y."/>
            <person name="Niu Y.-X."/>
            <person name="Yu L.-H."/>
            <person name="Chen D.-F."/>
            <person name="Zhang G.-Q."/>
        </authorList>
    </citation>
    <scope>NUCLEOTIDE SEQUENCE</scope>
    <source>
        <tissue evidence="2">Leaf</tissue>
    </source>
</reference>
<evidence type="ECO:0000313" key="2">
    <source>
        <dbReference type="EMBL" id="KAI0519239.1"/>
    </source>
</evidence>
<sequence>MDKNNQASKEPQKKATGNPYPKRGEIKTKIFKDMSTFIQGNSSSSQKDVEDYISTQNSNNTSDTLHQ</sequence>
<dbReference type="EMBL" id="JAGYWB010000006">
    <property type="protein sequence ID" value="KAI0519239.1"/>
    <property type="molecule type" value="Genomic_DNA"/>
</dbReference>
<name>A0A8T3BS98_DENNO</name>
<feature type="compositionally biased region" description="Polar residues" evidence="1">
    <location>
        <begin position="36"/>
        <end position="46"/>
    </location>
</feature>
<organism evidence="2 3">
    <name type="scientific">Dendrobium nobile</name>
    <name type="common">Orchid</name>
    <dbReference type="NCBI Taxonomy" id="94219"/>
    <lineage>
        <taxon>Eukaryota</taxon>
        <taxon>Viridiplantae</taxon>
        <taxon>Streptophyta</taxon>
        <taxon>Embryophyta</taxon>
        <taxon>Tracheophyta</taxon>
        <taxon>Spermatophyta</taxon>
        <taxon>Magnoliopsida</taxon>
        <taxon>Liliopsida</taxon>
        <taxon>Asparagales</taxon>
        <taxon>Orchidaceae</taxon>
        <taxon>Epidendroideae</taxon>
        <taxon>Malaxideae</taxon>
        <taxon>Dendrobiinae</taxon>
        <taxon>Dendrobium</taxon>
    </lineage>
</organism>
<feature type="compositionally biased region" description="Basic and acidic residues" evidence="1">
    <location>
        <begin position="22"/>
        <end position="32"/>
    </location>
</feature>
<dbReference type="Proteomes" id="UP000829196">
    <property type="component" value="Unassembled WGS sequence"/>
</dbReference>
<dbReference type="OrthoDB" id="786704at2759"/>
<feature type="compositionally biased region" description="Polar residues" evidence="1">
    <location>
        <begin position="53"/>
        <end position="67"/>
    </location>
</feature>
<gene>
    <name evidence="2" type="ORF">KFK09_006681</name>
</gene>